<protein>
    <submittedName>
        <fullName evidence="2">Uncharacterized protein</fullName>
    </submittedName>
</protein>
<accession>A0AAV6TG47</accession>
<evidence type="ECO:0000256" key="1">
    <source>
        <dbReference type="SAM" id="MobiDB-lite"/>
    </source>
</evidence>
<dbReference type="Proteomes" id="UP000827092">
    <property type="component" value="Unassembled WGS sequence"/>
</dbReference>
<organism evidence="2 3">
    <name type="scientific">Oedothorax gibbosus</name>
    <dbReference type="NCBI Taxonomy" id="931172"/>
    <lineage>
        <taxon>Eukaryota</taxon>
        <taxon>Metazoa</taxon>
        <taxon>Ecdysozoa</taxon>
        <taxon>Arthropoda</taxon>
        <taxon>Chelicerata</taxon>
        <taxon>Arachnida</taxon>
        <taxon>Araneae</taxon>
        <taxon>Araneomorphae</taxon>
        <taxon>Entelegynae</taxon>
        <taxon>Araneoidea</taxon>
        <taxon>Linyphiidae</taxon>
        <taxon>Erigoninae</taxon>
        <taxon>Oedothorax</taxon>
    </lineage>
</organism>
<comment type="caution">
    <text evidence="2">The sequence shown here is derived from an EMBL/GenBank/DDBJ whole genome shotgun (WGS) entry which is preliminary data.</text>
</comment>
<evidence type="ECO:0000313" key="2">
    <source>
        <dbReference type="EMBL" id="KAG8170650.1"/>
    </source>
</evidence>
<dbReference type="AlphaFoldDB" id="A0AAV6TG47"/>
<proteinExistence type="predicted"/>
<feature type="region of interest" description="Disordered" evidence="1">
    <location>
        <begin position="63"/>
        <end position="116"/>
    </location>
</feature>
<evidence type="ECO:0000313" key="3">
    <source>
        <dbReference type="Proteomes" id="UP000827092"/>
    </source>
</evidence>
<name>A0AAV6TG47_9ARAC</name>
<gene>
    <name evidence="2" type="ORF">JTE90_017297</name>
</gene>
<reference evidence="2 3" key="1">
    <citation type="journal article" date="2022" name="Nat. Ecol. Evol.">
        <title>A masculinizing supergene underlies an exaggerated male reproductive morph in a spider.</title>
        <authorList>
            <person name="Hendrickx F."/>
            <person name="De Corte Z."/>
            <person name="Sonet G."/>
            <person name="Van Belleghem S.M."/>
            <person name="Kostlbacher S."/>
            <person name="Vangestel C."/>
        </authorList>
    </citation>
    <scope>NUCLEOTIDE SEQUENCE [LARGE SCALE GENOMIC DNA]</scope>
    <source>
        <strain evidence="2">W744_W776</strain>
    </source>
</reference>
<sequence>MRLNSMSASYPEGNFGGNQLLDGSISLTPLDPDLTIDLHVRTATDLHQSFLWPRPRPGIVHHLSGPNVFRSNSATSTSGTRRVSGAPRPRGNGDPECGRPPPACTFISPPGLFKTH</sequence>
<keyword evidence="3" id="KW-1185">Reference proteome</keyword>
<feature type="compositionally biased region" description="Polar residues" evidence="1">
    <location>
        <begin position="69"/>
        <end position="81"/>
    </location>
</feature>
<dbReference type="EMBL" id="JAFNEN010005087">
    <property type="protein sequence ID" value="KAG8170650.1"/>
    <property type="molecule type" value="Genomic_DNA"/>
</dbReference>